<evidence type="ECO:0000313" key="1">
    <source>
        <dbReference type="Proteomes" id="UP000095283"/>
    </source>
</evidence>
<dbReference type="Proteomes" id="UP000095283">
    <property type="component" value="Unplaced"/>
</dbReference>
<name>A0A1I7WI56_HETBA</name>
<proteinExistence type="predicted"/>
<accession>A0A1I7WI56</accession>
<sequence>MIMHLNTISSLLVTRIYTNLAKICNFYFIYLMSKTSLKSLTIIIPIIDISSVSNITNKQFKVLYLYVDQYLSKNFDLLESVLMNNDYSSIYRRYGNCRSISCLFLKIFKLLILSHRNCMEECDSVHSFTFGISDRFISSDILCKVVHINLYITAYIL</sequence>
<reference evidence="2" key="1">
    <citation type="submission" date="2016-11" db="UniProtKB">
        <authorList>
            <consortium name="WormBaseParasite"/>
        </authorList>
    </citation>
    <scope>IDENTIFICATION</scope>
</reference>
<dbReference type="WBParaSite" id="Hba_04694">
    <property type="protein sequence ID" value="Hba_04694"/>
    <property type="gene ID" value="Hba_04694"/>
</dbReference>
<evidence type="ECO:0000313" key="2">
    <source>
        <dbReference type="WBParaSite" id="Hba_04694"/>
    </source>
</evidence>
<protein>
    <submittedName>
        <fullName evidence="2">Uncharacterized protein</fullName>
    </submittedName>
</protein>
<keyword evidence="1" id="KW-1185">Reference proteome</keyword>
<organism evidence="1 2">
    <name type="scientific">Heterorhabditis bacteriophora</name>
    <name type="common">Entomopathogenic nematode worm</name>
    <dbReference type="NCBI Taxonomy" id="37862"/>
    <lineage>
        <taxon>Eukaryota</taxon>
        <taxon>Metazoa</taxon>
        <taxon>Ecdysozoa</taxon>
        <taxon>Nematoda</taxon>
        <taxon>Chromadorea</taxon>
        <taxon>Rhabditida</taxon>
        <taxon>Rhabditina</taxon>
        <taxon>Rhabditomorpha</taxon>
        <taxon>Strongyloidea</taxon>
        <taxon>Heterorhabditidae</taxon>
        <taxon>Heterorhabditis</taxon>
    </lineage>
</organism>
<dbReference type="AlphaFoldDB" id="A0A1I7WI56"/>